<dbReference type="Gene3D" id="3.90.1170.40">
    <property type="entry name" value="Molybdopterin biosynthesis MoaE subunit"/>
    <property type="match status" value="1"/>
</dbReference>
<evidence type="ECO:0000256" key="11">
    <source>
        <dbReference type="ARBA" id="ARBA00032474"/>
    </source>
</evidence>
<keyword evidence="5" id="KW-0501">Molybdenum cofactor biosynthesis</keyword>
<dbReference type="RefSeq" id="WP_154764002.1">
    <property type="nucleotide sequence ID" value="NZ_WMBT01000003.1"/>
</dbReference>
<sequence length="162" mass="17611">MSARVQTAPFDLAAELAGFGAGAGAIVTFTGVVRDDTGAMAALEIEHYPGMTERALSDYGTEAAARFALTDWRIVHRHGRLAVGEAIMMVATAARHRHAAFQAADYLMDWLKSRAPFWKREIGQDGTARWVDAKSGDEHALSRWQASSSRKYPCSLATDDPA</sequence>
<organism evidence="13 14">
    <name type="scientific">Paracoccus lichenicola</name>
    <dbReference type="NCBI Taxonomy" id="2665644"/>
    <lineage>
        <taxon>Bacteria</taxon>
        <taxon>Pseudomonadati</taxon>
        <taxon>Pseudomonadota</taxon>
        <taxon>Alphaproteobacteria</taxon>
        <taxon>Rhodobacterales</taxon>
        <taxon>Paracoccaceae</taxon>
        <taxon>Paracoccus</taxon>
    </lineage>
</organism>
<evidence type="ECO:0000256" key="3">
    <source>
        <dbReference type="ARBA" id="ARBA00011950"/>
    </source>
</evidence>
<dbReference type="Pfam" id="PF02391">
    <property type="entry name" value="MoaE"/>
    <property type="match status" value="1"/>
</dbReference>
<evidence type="ECO:0000256" key="6">
    <source>
        <dbReference type="ARBA" id="ARBA00025448"/>
    </source>
</evidence>
<comment type="similarity">
    <text evidence="2">Belongs to the MoaE family.</text>
</comment>
<evidence type="ECO:0000256" key="7">
    <source>
        <dbReference type="ARBA" id="ARBA00026066"/>
    </source>
</evidence>
<comment type="catalytic activity">
    <reaction evidence="12">
        <text>2 [molybdopterin-synthase sulfur-carrier protein]-C-terminal-Gly-aminoethanethioate + cyclic pyranopterin phosphate + H2O = molybdopterin + 2 [molybdopterin-synthase sulfur-carrier protein]-C-terminal Gly-Gly + 2 H(+)</text>
        <dbReference type="Rhea" id="RHEA:26333"/>
        <dbReference type="Rhea" id="RHEA-COMP:12202"/>
        <dbReference type="Rhea" id="RHEA-COMP:19907"/>
        <dbReference type="ChEBI" id="CHEBI:15377"/>
        <dbReference type="ChEBI" id="CHEBI:15378"/>
        <dbReference type="ChEBI" id="CHEBI:58698"/>
        <dbReference type="ChEBI" id="CHEBI:59648"/>
        <dbReference type="ChEBI" id="CHEBI:90778"/>
        <dbReference type="ChEBI" id="CHEBI:232372"/>
        <dbReference type="EC" id="2.8.1.12"/>
    </reaction>
</comment>
<evidence type="ECO:0000313" key="14">
    <source>
        <dbReference type="Proteomes" id="UP000481417"/>
    </source>
</evidence>
<comment type="caution">
    <text evidence="13">The sequence shown here is derived from an EMBL/GenBank/DDBJ whole genome shotgun (WGS) entry which is preliminary data.</text>
</comment>
<evidence type="ECO:0000256" key="12">
    <source>
        <dbReference type="ARBA" id="ARBA00049878"/>
    </source>
</evidence>
<accession>A0A6L6HL80</accession>
<dbReference type="InterPro" id="IPR036563">
    <property type="entry name" value="MoaE_sf"/>
</dbReference>
<dbReference type="EMBL" id="WMBT01000003">
    <property type="protein sequence ID" value="MTD99915.1"/>
    <property type="molecule type" value="Genomic_DNA"/>
</dbReference>
<evidence type="ECO:0000256" key="8">
    <source>
        <dbReference type="ARBA" id="ARBA00029745"/>
    </source>
</evidence>
<evidence type="ECO:0000313" key="13">
    <source>
        <dbReference type="EMBL" id="MTD99915.1"/>
    </source>
</evidence>
<evidence type="ECO:0000256" key="9">
    <source>
        <dbReference type="ARBA" id="ARBA00030407"/>
    </source>
</evidence>
<evidence type="ECO:0000256" key="1">
    <source>
        <dbReference type="ARBA" id="ARBA00005046"/>
    </source>
</evidence>
<dbReference type="PANTHER" id="PTHR23404">
    <property type="entry name" value="MOLYBDOPTERIN SYNTHASE RELATED"/>
    <property type="match status" value="1"/>
</dbReference>
<dbReference type="GO" id="GO:0030366">
    <property type="term" value="F:molybdopterin synthase activity"/>
    <property type="evidence" value="ECO:0007669"/>
    <property type="project" value="UniProtKB-EC"/>
</dbReference>
<evidence type="ECO:0000256" key="2">
    <source>
        <dbReference type="ARBA" id="ARBA00005426"/>
    </source>
</evidence>
<dbReference type="AlphaFoldDB" id="A0A6L6HL80"/>
<dbReference type="UniPathway" id="UPA00344"/>
<protein>
    <recommendedName>
        <fullName evidence="4">Molybdopterin synthase catalytic subunit</fullName>
        <ecNumber evidence="3">2.8.1.12</ecNumber>
    </recommendedName>
    <alternativeName>
        <fullName evidence="10">MPT synthase subunit 2</fullName>
    </alternativeName>
    <alternativeName>
        <fullName evidence="8">Molybdenum cofactor biosynthesis protein E</fullName>
    </alternativeName>
    <alternativeName>
        <fullName evidence="9">Molybdopterin-converting factor large subunit</fullName>
    </alternativeName>
    <alternativeName>
        <fullName evidence="11">Molybdopterin-converting factor subunit 2</fullName>
    </alternativeName>
</protein>
<dbReference type="EC" id="2.8.1.12" evidence="3"/>
<comment type="subunit">
    <text evidence="7">Heterotetramer of 2 MoaD subunits and 2 MoaE subunits. Also stable as homodimer. The enzyme changes between these two forms during catalysis.</text>
</comment>
<keyword evidence="14" id="KW-1185">Reference proteome</keyword>
<name>A0A6L6HL80_9RHOB</name>
<dbReference type="Proteomes" id="UP000481417">
    <property type="component" value="Unassembled WGS sequence"/>
</dbReference>
<evidence type="ECO:0000256" key="10">
    <source>
        <dbReference type="ARBA" id="ARBA00030781"/>
    </source>
</evidence>
<dbReference type="InterPro" id="IPR003448">
    <property type="entry name" value="Mopterin_biosynth_MoaE"/>
</dbReference>
<dbReference type="SUPFAM" id="SSF54690">
    <property type="entry name" value="Molybdopterin synthase subunit MoaE"/>
    <property type="match status" value="1"/>
</dbReference>
<reference evidence="13 14" key="1">
    <citation type="submission" date="2019-11" db="EMBL/GenBank/DDBJ databases">
        <authorList>
            <person name="Lang L."/>
        </authorList>
    </citation>
    <scope>NUCLEOTIDE SEQUENCE [LARGE SCALE GENOMIC DNA]</scope>
    <source>
        <strain evidence="13 14">YIM 132242</strain>
    </source>
</reference>
<comment type="pathway">
    <text evidence="1">Cofactor biosynthesis; molybdopterin biosynthesis.</text>
</comment>
<evidence type="ECO:0000256" key="4">
    <source>
        <dbReference type="ARBA" id="ARBA00013858"/>
    </source>
</evidence>
<dbReference type="CDD" id="cd00756">
    <property type="entry name" value="MoaE"/>
    <property type="match status" value="1"/>
</dbReference>
<proteinExistence type="inferred from homology"/>
<dbReference type="GO" id="GO:0006777">
    <property type="term" value="P:Mo-molybdopterin cofactor biosynthetic process"/>
    <property type="evidence" value="ECO:0007669"/>
    <property type="project" value="UniProtKB-KW"/>
</dbReference>
<gene>
    <name evidence="13" type="ORF">GIY56_06425</name>
</gene>
<comment type="function">
    <text evidence="6">Converts molybdopterin precursor Z into molybdopterin. This requires the incorporation of two sulfur atoms into precursor Z to generate a dithiolene group. The sulfur is provided by MoaD.</text>
</comment>
<evidence type="ECO:0000256" key="5">
    <source>
        <dbReference type="ARBA" id="ARBA00023150"/>
    </source>
</evidence>